<dbReference type="InterPro" id="IPR055262">
    <property type="entry name" value="GGT_CS"/>
</dbReference>
<evidence type="ECO:0000256" key="7">
    <source>
        <dbReference type="PIRSR" id="PIRSR600101-2"/>
    </source>
</evidence>
<feature type="region of interest" description="Disordered" evidence="9">
    <location>
        <begin position="366"/>
        <end position="387"/>
    </location>
</feature>
<feature type="binding site" evidence="7">
    <location>
        <position position="430"/>
    </location>
    <ligand>
        <name>L-glutamate</name>
        <dbReference type="ChEBI" id="CHEBI:29985"/>
    </ligand>
</feature>
<keyword evidence="8 11" id="KW-0808">Transferase</keyword>
<dbReference type="Gene3D" id="1.10.246.130">
    <property type="match status" value="1"/>
</dbReference>
<gene>
    <name evidence="11" type="ORF">BSZ37_15695</name>
</gene>
<organism evidence="11 12">
    <name type="scientific">Rubrivirga marina</name>
    <dbReference type="NCBI Taxonomy" id="1196024"/>
    <lineage>
        <taxon>Bacteria</taxon>
        <taxon>Pseudomonadati</taxon>
        <taxon>Rhodothermota</taxon>
        <taxon>Rhodothermia</taxon>
        <taxon>Rhodothermales</taxon>
        <taxon>Rubricoccaceae</taxon>
        <taxon>Rubrivirga</taxon>
    </lineage>
</organism>
<dbReference type="PANTHER" id="PTHR43199:SF6">
    <property type="entry name" value="GLUTATHIONE HYDROLASE PROENZYME"/>
    <property type="match status" value="1"/>
</dbReference>
<dbReference type="PROSITE" id="PS00462">
    <property type="entry name" value="G_GLU_TRANSPEPTIDASE"/>
    <property type="match status" value="1"/>
</dbReference>
<evidence type="ECO:0000256" key="6">
    <source>
        <dbReference type="PIRSR" id="PIRSR600101-1"/>
    </source>
</evidence>
<comment type="catalytic activity">
    <reaction evidence="5 8">
        <text>an N-terminal (5-L-glutamyl)-[peptide] + an alpha-amino acid = 5-L-glutamyl amino acid + an N-terminal L-alpha-aminoacyl-[peptide]</text>
        <dbReference type="Rhea" id="RHEA:23904"/>
        <dbReference type="Rhea" id="RHEA-COMP:9780"/>
        <dbReference type="Rhea" id="RHEA-COMP:9795"/>
        <dbReference type="ChEBI" id="CHEBI:77644"/>
        <dbReference type="ChEBI" id="CHEBI:78597"/>
        <dbReference type="ChEBI" id="CHEBI:78599"/>
        <dbReference type="ChEBI" id="CHEBI:78608"/>
        <dbReference type="EC" id="2.3.2.2"/>
    </reaction>
</comment>
<keyword evidence="8" id="KW-0865">Zymogen</keyword>
<feature type="binding site" evidence="7">
    <location>
        <position position="116"/>
    </location>
    <ligand>
        <name>L-glutamate</name>
        <dbReference type="ChEBI" id="CHEBI:29985"/>
    </ligand>
</feature>
<keyword evidence="12" id="KW-1185">Reference proteome</keyword>
<evidence type="ECO:0000256" key="4">
    <source>
        <dbReference type="ARBA" id="ARBA00023315"/>
    </source>
</evidence>
<evidence type="ECO:0000256" key="10">
    <source>
        <dbReference type="SAM" id="SignalP"/>
    </source>
</evidence>
<comment type="pathway">
    <text evidence="8">Sulfur metabolism; glutathione metabolism.</text>
</comment>
<keyword evidence="4 8" id="KW-0012">Acyltransferase</keyword>
<evidence type="ECO:0000313" key="11">
    <source>
        <dbReference type="EMBL" id="PAP77784.1"/>
    </source>
</evidence>
<dbReference type="AlphaFoldDB" id="A0A271J419"/>
<accession>A0A271J419</accession>
<proteinExistence type="inferred from homology"/>
<protein>
    <recommendedName>
        <fullName evidence="8">Glutathione hydrolase proenzyme</fullName>
        <ecNumber evidence="8">2.3.2.2</ecNumber>
        <ecNumber evidence="8">3.4.19.13</ecNumber>
    </recommendedName>
    <component>
        <recommendedName>
            <fullName evidence="8">Glutathione hydrolase large chain</fullName>
        </recommendedName>
    </component>
    <component>
        <recommendedName>
            <fullName evidence="8">Glutathione hydrolase small chain</fullName>
        </recommendedName>
    </component>
</protein>
<comment type="caution">
    <text evidence="11">The sequence shown here is derived from an EMBL/GenBank/DDBJ whole genome shotgun (WGS) entry which is preliminary data.</text>
</comment>
<comment type="PTM">
    <text evidence="8">Cleaved by autocatalysis into a large and a small subunit.</text>
</comment>
<evidence type="ECO:0000256" key="2">
    <source>
        <dbReference type="ARBA" id="ARBA00001089"/>
    </source>
</evidence>
<keyword evidence="8" id="KW-0378">Hydrolase</keyword>
<sequence>MSLARAVVLPVLAALLGAVCPTAPSPAAEGPSVAPPVAVADSVEPARSASAMVSTGHPEASRAGLRVLRQGGNAVDAAVAIGFALSVVSPDAGNLGGGGFMVIRRADGSATSWDFRETAPQRAWREMYVEGNSSQRGHRAVGVPGTVAGLLAAHAAEGKLPLADVMAPAISLAEGQYLSGRNAILFNRYCDDFAAFESTARYFTKPGGELFSPGERFVQADLAATLRRIRDDGRDGFYRGQTADLIVAEMERGDGLITHDDLASYRAVERPALESSYRGHRVLAMGPPASGGIALAQALRAVEPVDLGRLGFQSPEVVHLAGEALRRAFADRAHWLGDPDFVDVPAEALIQPRYVASRMATFDPGRASRSLDVTHGTPPPVPREGTETTHLSVVDAEGNAVALTVTLNDYFGSKVVVGGAGFFLNDEMDDFTSAPGRPNGWGLVQGERNAVAPGKRMVSSMTPVILEDPEGRLFMVAGSPGGARIISTVFEVVTNVIDFGLDAQQAVSRPRFHHQWLPDELEHESGFPDATLDGLRQRGWSLDQLTRFGAANIVVVRYGPDGTRALEGGADPRRDDDDARGY</sequence>
<feature type="signal peptide" evidence="10">
    <location>
        <begin position="1"/>
        <end position="27"/>
    </location>
</feature>
<dbReference type="EC" id="2.3.2.2" evidence="8"/>
<dbReference type="OrthoDB" id="9781342at2"/>
<reference evidence="11 12" key="1">
    <citation type="submission" date="2016-11" db="EMBL/GenBank/DDBJ databases">
        <title>Study of marine rhodopsin-containing bacteria.</title>
        <authorList>
            <person name="Yoshizawa S."/>
            <person name="Kumagai Y."/>
            <person name="Kogure K."/>
        </authorList>
    </citation>
    <scope>NUCLEOTIDE SEQUENCE [LARGE SCALE GENOMIC DNA]</scope>
    <source>
        <strain evidence="11 12">SAORIC-28</strain>
    </source>
</reference>
<evidence type="ECO:0000256" key="3">
    <source>
        <dbReference type="ARBA" id="ARBA00009381"/>
    </source>
</evidence>
<dbReference type="Gene3D" id="3.60.20.40">
    <property type="match status" value="1"/>
</dbReference>
<evidence type="ECO:0000256" key="8">
    <source>
        <dbReference type="RuleBase" id="RU368036"/>
    </source>
</evidence>
<dbReference type="GO" id="GO:0036374">
    <property type="term" value="F:glutathione hydrolase activity"/>
    <property type="evidence" value="ECO:0007669"/>
    <property type="project" value="UniProtKB-UniRule"/>
</dbReference>
<dbReference type="SUPFAM" id="SSF56235">
    <property type="entry name" value="N-terminal nucleophile aminohydrolases (Ntn hydrolases)"/>
    <property type="match status" value="1"/>
</dbReference>
<dbReference type="InterPro" id="IPR000101">
    <property type="entry name" value="GGT_peptidase"/>
</dbReference>
<dbReference type="EMBL" id="MQWD01000001">
    <property type="protein sequence ID" value="PAP77784.1"/>
    <property type="molecule type" value="Genomic_DNA"/>
</dbReference>
<feature type="binding site" evidence="7">
    <location>
        <begin position="406"/>
        <end position="408"/>
    </location>
    <ligand>
        <name>L-glutamate</name>
        <dbReference type="ChEBI" id="CHEBI:29985"/>
    </ligand>
</feature>
<comment type="subunit">
    <text evidence="8">This enzyme consists of two polypeptide chains, which are synthesized in precursor form from a single polypeptide.</text>
</comment>
<dbReference type="InterPro" id="IPR043138">
    <property type="entry name" value="GGT_lsub"/>
</dbReference>
<dbReference type="EC" id="3.4.19.13" evidence="8"/>
<dbReference type="InterPro" id="IPR051792">
    <property type="entry name" value="GGT_bact"/>
</dbReference>
<comment type="catalytic activity">
    <reaction evidence="1 8">
        <text>an S-substituted glutathione + H2O = an S-substituted L-cysteinylglycine + L-glutamate</text>
        <dbReference type="Rhea" id="RHEA:59468"/>
        <dbReference type="ChEBI" id="CHEBI:15377"/>
        <dbReference type="ChEBI" id="CHEBI:29985"/>
        <dbReference type="ChEBI" id="CHEBI:90779"/>
        <dbReference type="ChEBI" id="CHEBI:143103"/>
        <dbReference type="EC" id="3.4.19.13"/>
    </reaction>
</comment>
<evidence type="ECO:0000256" key="9">
    <source>
        <dbReference type="SAM" id="MobiDB-lite"/>
    </source>
</evidence>
<dbReference type="RefSeq" id="WP_095511451.1">
    <property type="nucleotide sequence ID" value="NZ_MQWD01000001.1"/>
</dbReference>
<dbReference type="InterPro" id="IPR029055">
    <property type="entry name" value="Ntn_hydrolases_N"/>
</dbReference>
<name>A0A271J419_9BACT</name>
<evidence type="ECO:0000256" key="1">
    <source>
        <dbReference type="ARBA" id="ARBA00001049"/>
    </source>
</evidence>
<dbReference type="GO" id="GO:0006751">
    <property type="term" value="P:glutathione catabolic process"/>
    <property type="evidence" value="ECO:0007669"/>
    <property type="project" value="UniProtKB-UniRule"/>
</dbReference>
<dbReference type="NCBIfam" id="TIGR00066">
    <property type="entry name" value="g_glut_trans"/>
    <property type="match status" value="1"/>
</dbReference>
<dbReference type="InterPro" id="IPR043137">
    <property type="entry name" value="GGT_ssub_C"/>
</dbReference>
<evidence type="ECO:0000313" key="12">
    <source>
        <dbReference type="Proteomes" id="UP000216339"/>
    </source>
</evidence>
<feature type="chain" id="PRO_5012040785" description="Glutathione hydrolase proenzyme" evidence="10">
    <location>
        <begin position="28"/>
        <end position="582"/>
    </location>
</feature>
<dbReference type="PANTHER" id="PTHR43199">
    <property type="entry name" value="GLUTATHIONE HYDROLASE"/>
    <property type="match status" value="1"/>
</dbReference>
<keyword evidence="10" id="KW-0732">Signal</keyword>
<dbReference type="Proteomes" id="UP000216339">
    <property type="component" value="Unassembled WGS sequence"/>
</dbReference>
<evidence type="ECO:0000256" key="5">
    <source>
        <dbReference type="ARBA" id="ARBA00047417"/>
    </source>
</evidence>
<dbReference type="UniPathway" id="UPA00204"/>
<dbReference type="GO" id="GO:0006750">
    <property type="term" value="P:glutathione biosynthetic process"/>
    <property type="evidence" value="ECO:0007669"/>
    <property type="project" value="UniProtKB-KW"/>
</dbReference>
<feature type="binding site" evidence="7">
    <location>
        <begin position="459"/>
        <end position="460"/>
    </location>
    <ligand>
        <name>L-glutamate</name>
        <dbReference type="ChEBI" id="CHEBI:29985"/>
    </ligand>
</feature>
<keyword evidence="8" id="KW-0317">Glutathione biosynthesis</keyword>
<dbReference type="GO" id="GO:0103068">
    <property type="term" value="F:leukotriene C4 gamma-glutamyl transferase activity"/>
    <property type="evidence" value="ECO:0007669"/>
    <property type="project" value="UniProtKB-EC"/>
</dbReference>
<feature type="active site" description="Nucleophile" evidence="6">
    <location>
        <position position="388"/>
    </location>
</feature>
<dbReference type="PRINTS" id="PR01210">
    <property type="entry name" value="GGTRANSPTASE"/>
</dbReference>
<feature type="binding site" evidence="7">
    <location>
        <position position="482"/>
    </location>
    <ligand>
        <name>L-glutamate</name>
        <dbReference type="ChEBI" id="CHEBI:29985"/>
    </ligand>
</feature>
<comment type="catalytic activity">
    <reaction evidence="2 8">
        <text>glutathione + H2O = L-cysteinylglycine + L-glutamate</text>
        <dbReference type="Rhea" id="RHEA:28807"/>
        <dbReference type="ChEBI" id="CHEBI:15377"/>
        <dbReference type="ChEBI" id="CHEBI:29985"/>
        <dbReference type="ChEBI" id="CHEBI:57925"/>
        <dbReference type="ChEBI" id="CHEBI:61694"/>
        <dbReference type="EC" id="3.4.19.13"/>
    </reaction>
</comment>
<dbReference type="Pfam" id="PF01019">
    <property type="entry name" value="G_glu_transpept"/>
    <property type="match status" value="1"/>
</dbReference>
<comment type="similarity">
    <text evidence="3 8">Belongs to the gamma-glutamyltransferase family.</text>
</comment>